<organism evidence="1 2">
    <name type="scientific">Thalassoglobus neptunius</name>
    <dbReference type="NCBI Taxonomy" id="1938619"/>
    <lineage>
        <taxon>Bacteria</taxon>
        <taxon>Pseudomonadati</taxon>
        <taxon>Planctomycetota</taxon>
        <taxon>Planctomycetia</taxon>
        <taxon>Planctomycetales</taxon>
        <taxon>Planctomycetaceae</taxon>
        <taxon>Thalassoglobus</taxon>
    </lineage>
</organism>
<sequence>MCFNHDECEWIADEADDSITEVDASCCCWDCGVRIPEGCDYRRIHLTKCCVECGEMEPTEECLEEGGHESYEDTVQICLICNDLRSAVIEVEESEGCRGNEVEPSYGALEDAFVKYWNEPIQYADAVVKKFPHLRHHPWINDDSFDPIELGI</sequence>
<evidence type="ECO:0000313" key="1">
    <source>
        <dbReference type="EMBL" id="TWT57203.1"/>
    </source>
</evidence>
<comment type="caution">
    <text evidence="1">The sequence shown here is derived from an EMBL/GenBank/DDBJ whole genome shotgun (WGS) entry which is preliminary data.</text>
</comment>
<gene>
    <name evidence="1" type="ORF">KOR42_05610</name>
</gene>
<dbReference type="EMBL" id="SIHI01000001">
    <property type="protein sequence ID" value="TWT57203.1"/>
    <property type="molecule type" value="Genomic_DNA"/>
</dbReference>
<dbReference type="AlphaFoldDB" id="A0A5C5X4Q1"/>
<reference evidence="1 2" key="1">
    <citation type="submission" date="2019-02" db="EMBL/GenBank/DDBJ databases">
        <title>Deep-cultivation of Planctomycetes and their phenomic and genomic characterization uncovers novel biology.</title>
        <authorList>
            <person name="Wiegand S."/>
            <person name="Jogler M."/>
            <person name="Boedeker C."/>
            <person name="Pinto D."/>
            <person name="Vollmers J."/>
            <person name="Rivas-Marin E."/>
            <person name="Kohn T."/>
            <person name="Peeters S.H."/>
            <person name="Heuer A."/>
            <person name="Rast P."/>
            <person name="Oberbeckmann S."/>
            <person name="Bunk B."/>
            <person name="Jeske O."/>
            <person name="Meyerdierks A."/>
            <person name="Storesund J.E."/>
            <person name="Kallscheuer N."/>
            <person name="Luecker S."/>
            <person name="Lage O.M."/>
            <person name="Pohl T."/>
            <person name="Merkel B.J."/>
            <person name="Hornburger P."/>
            <person name="Mueller R.-W."/>
            <person name="Bruemmer F."/>
            <person name="Labrenz M."/>
            <person name="Spormann A.M."/>
            <person name="Op Den Camp H."/>
            <person name="Overmann J."/>
            <person name="Amann R."/>
            <person name="Jetten M.S.M."/>
            <person name="Mascher T."/>
            <person name="Medema M.H."/>
            <person name="Devos D.P."/>
            <person name="Kaster A.-K."/>
            <person name="Ovreas L."/>
            <person name="Rohde M."/>
            <person name="Galperin M.Y."/>
            <person name="Jogler C."/>
        </authorList>
    </citation>
    <scope>NUCLEOTIDE SEQUENCE [LARGE SCALE GENOMIC DNA]</scope>
    <source>
        <strain evidence="1 2">KOR42</strain>
    </source>
</reference>
<evidence type="ECO:0000313" key="2">
    <source>
        <dbReference type="Proteomes" id="UP000317243"/>
    </source>
</evidence>
<proteinExistence type="predicted"/>
<protein>
    <submittedName>
        <fullName evidence="1">Uncharacterized protein</fullName>
    </submittedName>
</protein>
<accession>A0A5C5X4Q1</accession>
<dbReference type="Proteomes" id="UP000317243">
    <property type="component" value="Unassembled WGS sequence"/>
</dbReference>
<keyword evidence="2" id="KW-1185">Reference proteome</keyword>
<name>A0A5C5X4Q1_9PLAN</name>